<feature type="compositionally biased region" description="Polar residues" evidence="1">
    <location>
        <begin position="1"/>
        <end position="19"/>
    </location>
</feature>
<evidence type="ECO:0000256" key="1">
    <source>
        <dbReference type="SAM" id="MobiDB-lite"/>
    </source>
</evidence>
<dbReference type="OrthoDB" id="5106864at2759"/>
<sequence>MSPKNLNQQASAEAPLSTSHRFKEKWHNLAYRIRSRSTHQDHPDHNSPNHGDPSRDNRDGHSIKGRLTAKRQPSFSPFESHPLATSEDNFSKPFTTKQSRVNIALDWVDLILLVWPEYAGGQCRGNGGHASTSQGANGAKRHSFQGSWPPKRKGKQPDDGRRNKKPRDDKQNGKGPKKGKPGDGDTDPKFLACPFYLRDRIRHAKCRKYKLRYVSDVRQHVVRVHRQQPLHCPRCKMIFAGSLENKEAQQQRKEHIRRNSCVNSGEEVPGLTHAQMQKLKDPEGRAGNVIDNYNGVWNILFPGIPPPEQPYLTGSEFRNEFKHYLETIWESLPGQAVPLEDRQAMEYWCSRFDALISDVEAPPPPSRNIATALDILSPGQTSMVDLPSAAPTPAATPTPSFDNNGATEQTLSANQTPDIYRWEPDLEAGDDALPWDPSLTNFPYDWDSAQHHAYDGNLHQEWYPNIGPGIVGNGFPRNPPTGFCTDDLYPSLPEDQVLAPQTHQHAQHEDQDETNGNGGFIFDPQRRDDYL</sequence>
<feature type="region of interest" description="Disordered" evidence="1">
    <location>
        <begin position="1"/>
        <end position="92"/>
    </location>
</feature>
<dbReference type="PANTHER" id="PTHR38166">
    <property type="entry name" value="C2H2-TYPE DOMAIN-CONTAINING PROTEIN-RELATED"/>
    <property type="match status" value="1"/>
</dbReference>
<accession>A0A9P9F9P0</accession>
<evidence type="ECO:0008006" key="4">
    <source>
        <dbReference type="Google" id="ProtNLM"/>
    </source>
</evidence>
<protein>
    <recommendedName>
        <fullName evidence="4">C2H2-type domain-containing protein</fullName>
    </recommendedName>
</protein>
<gene>
    <name evidence="2" type="ORF">EDB81DRAFT_787739</name>
</gene>
<name>A0A9P9F9P0_9HYPO</name>
<dbReference type="AlphaFoldDB" id="A0A9P9F9P0"/>
<dbReference type="PANTHER" id="PTHR38166:SF1">
    <property type="entry name" value="C2H2-TYPE DOMAIN-CONTAINING PROTEIN"/>
    <property type="match status" value="1"/>
</dbReference>
<feature type="compositionally biased region" description="Low complexity" evidence="1">
    <location>
        <begin position="387"/>
        <end position="400"/>
    </location>
</feature>
<proteinExistence type="predicted"/>
<organism evidence="2 3">
    <name type="scientific">Dactylonectria macrodidyma</name>
    <dbReference type="NCBI Taxonomy" id="307937"/>
    <lineage>
        <taxon>Eukaryota</taxon>
        <taxon>Fungi</taxon>
        <taxon>Dikarya</taxon>
        <taxon>Ascomycota</taxon>
        <taxon>Pezizomycotina</taxon>
        <taxon>Sordariomycetes</taxon>
        <taxon>Hypocreomycetidae</taxon>
        <taxon>Hypocreales</taxon>
        <taxon>Nectriaceae</taxon>
        <taxon>Dactylonectria</taxon>
    </lineage>
</organism>
<keyword evidence="3" id="KW-1185">Reference proteome</keyword>
<feature type="compositionally biased region" description="Basic and acidic residues" evidence="1">
    <location>
        <begin position="38"/>
        <end position="62"/>
    </location>
</feature>
<feature type="region of interest" description="Disordered" evidence="1">
    <location>
        <begin position="387"/>
        <end position="416"/>
    </location>
</feature>
<evidence type="ECO:0000313" key="3">
    <source>
        <dbReference type="Proteomes" id="UP000738349"/>
    </source>
</evidence>
<comment type="caution">
    <text evidence="2">The sequence shown here is derived from an EMBL/GenBank/DDBJ whole genome shotgun (WGS) entry which is preliminary data.</text>
</comment>
<feature type="compositionally biased region" description="Basic and acidic residues" evidence="1">
    <location>
        <begin position="155"/>
        <end position="172"/>
    </location>
</feature>
<evidence type="ECO:0000313" key="2">
    <source>
        <dbReference type="EMBL" id="KAH7156714.1"/>
    </source>
</evidence>
<feature type="region of interest" description="Disordered" evidence="1">
    <location>
        <begin position="126"/>
        <end position="186"/>
    </location>
</feature>
<reference evidence="2" key="1">
    <citation type="journal article" date="2021" name="Nat. Commun.">
        <title>Genetic determinants of endophytism in the Arabidopsis root mycobiome.</title>
        <authorList>
            <person name="Mesny F."/>
            <person name="Miyauchi S."/>
            <person name="Thiergart T."/>
            <person name="Pickel B."/>
            <person name="Atanasova L."/>
            <person name="Karlsson M."/>
            <person name="Huettel B."/>
            <person name="Barry K.W."/>
            <person name="Haridas S."/>
            <person name="Chen C."/>
            <person name="Bauer D."/>
            <person name="Andreopoulos W."/>
            <person name="Pangilinan J."/>
            <person name="LaButti K."/>
            <person name="Riley R."/>
            <person name="Lipzen A."/>
            <person name="Clum A."/>
            <person name="Drula E."/>
            <person name="Henrissat B."/>
            <person name="Kohler A."/>
            <person name="Grigoriev I.V."/>
            <person name="Martin F.M."/>
            <person name="Hacquard S."/>
        </authorList>
    </citation>
    <scope>NUCLEOTIDE SEQUENCE</scope>
    <source>
        <strain evidence="2">MPI-CAGE-AT-0147</strain>
    </source>
</reference>
<feature type="region of interest" description="Disordered" evidence="1">
    <location>
        <begin position="499"/>
        <end position="531"/>
    </location>
</feature>
<dbReference type="Proteomes" id="UP000738349">
    <property type="component" value="Unassembled WGS sequence"/>
</dbReference>
<feature type="compositionally biased region" description="Polar residues" evidence="1">
    <location>
        <begin position="401"/>
        <end position="416"/>
    </location>
</feature>
<dbReference type="EMBL" id="JAGMUV010000005">
    <property type="protein sequence ID" value="KAH7156714.1"/>
    <property type="molecule type" value="Genomic_DNA"/>
</dbReference>